<accession>A0ABC8J7E5</accession>
<sequence>MINGKRRTLCPYGPRHVQTKKETKVEDRWKLDIHENLEKLYRMCLRVDSSSELHGVDDQRSSSHHKDDAHDLLLVNQSYNSFRFLKKLIHASVTSSPYFIASSSPLSTSTLRAVVSSSDPFIYPSSSSTSHRRFHSSSRQFGYHILCESCVSGAFRREHDDRLLADARGYVLK</sequence>
<keyword evidence="2" id="KW-1185">Reference proteome</keyword>
<dbReference type="AlphaFoldDB" id="A0ABC8J7E5"/>
<proteinExistence type="predicted"/>
<name>A0ABC8J7E5_ERUVS</name>
<organism evidence="1 2">
    <name type="scientific">Eruca vesicaria subsp. sativa</name>
    <name type="common">Garden rocket</name>
    <name type="synonym">Eruca sativa</name>
    <dbReference type="NCBI Taxonomy" id="29727"/>
    <lineage>
        <taxon>Eukaryota</taxon>
        <taxon>Viridiplantae</taxon>
        <taxon>Streptophyta</taxon>
        <taxon>Embryophyta</taxon>
        <taxon>Tracheophyta</taxon>
        <taxon>Spermatophyta</taxon>
        <taxon>Magnoliopsida</taxon>
        <taxon>eudicotyledons</taxon>
        <taxon>Gunneridae</taxon>
        <taxon>Pentapetalae</taxon>
        <taxon>rosids</taxon>
        <taxon>malvids</taxon>
        <taxon>Brassicales</taxon>
        <taxon>Brassicaceae</taxon>
        <taxon>Brassiceae</taxon>
        <taxon>Eruca</taxon>
    </lineage>
</organism>
<dbReference type="EMBL" id="CAKOAT010073155">
    <property type="protein sequence ID" value="CAH8311530.1"/>
    <property type="molecule type" value="Genomic_DNA"/>
</dbReference>
<reference evidence="1 2" key="1">
    <citation type="submission" date="2022-03" db="EMBL/GenBank/DDBJ databases">
        <authorList>
            <person name="Macdonald S."/>
            <person name="Ahmed S."/>
            <person name="Newling K."/>
        </authorList>
    </citation>
    <scope>NUCLEOTIDE SEQUENCE [LARGE SCALE GENOMIC DNA]</scope>
</reference>
<gene>
    <name evidence="1" type="ORF">ERUC_LOCUS5986</name>
</gene>
<evidence type="ECO:0000313" key="1">
    <source>
        <dbReference type="EMBL" id="CAH8311530.1"/>
    </source>
</evidence>
<comment type="caution">
    <text evidence="1">The sequence shown here is derived from an EMBL/GenBank/DDBJ whole genome shotgun (WGS) entry which is preliminary data.</text>
</comment>
<evidence type="ECO:0000313" key="2">
    <source>
        <dbReference type="Proteomes" id="UP001642260"/>
    </source>
</evidence>
<dbReference type="Proteomes" id="UP001642260">
    <property type="component" value="Unassembled WGS sequence"/>
</dbReference>
<protein>
    <submittedName>
        <fullName evidence="1">Uncharacterized protein</fullName>
    </submittedName>
</protein>